<gene>
    <name evidence="5" type="ORF">AXF42_Ash001603</name>
</gene>
<dbReference type="PROSITE" id="PS51649">
    <property type="entry name" value="NPH3"/>
    <property type="match status" value="1"/>
</dbReference>
<evidence type="ECO:0000313" key="5">
    <source>
        <dbReference type="EMBL" id="PKA52622.1"/>
    </source>
</evidence>
<protein>
    <submittedName>
        <fullName evidence="5">BTB/POZ domain-containing protein</fullName>
    </submittedName>
</protein>
<dbReference type="OrthoDB" id="624345at2759"/>
<dbReference type="UniPathway" id="UPA00143"/>
<dbReference type="InterPro" id="IPR027356">
    <property type="entry name" value="NPH3_dom"/>
</dbReference>
<keyword evidence="1" id="KW-0833">Ubl conjugation pathway</keyword>
<accession>A0A2I0AAQ1</accession>
<dbReference type="STRING" id="1088818.A0A2I0AAQ1"/>
<proteinExistence type="inferred from homology"/>
<dbReference type="PANTHER" id="PTHR32370">
    <property type="entry name" value="OS12G0117600 PROTEIN"/>
    <property type="match status" value="1"/>
</dbReference>
<evidence type="ECO:0000259" key="4">
    <source>
        <dbReference type="PROSITE" id="PS51649"/>
    </source>
</evidence>
<evidence type="ECO:0000313" key="6">
    <source>
        <dbReference type="Proteomes" id="UP000236161"/>
    </source>
</evidence>
<dbReference type="Pfam" id="PF03000">
    <property type="entry name" value="NPH3"/>
    <property type="match status" value="1"/>
</dbReference>
<feature type="coiled-coil region" evidence="3">
    <location>
        <begin position="496"/>
        <end position="530"/>
    </location>
</feature>
<dbReference type="Proteomes" id="UP000236161">
    <property type="component" value="Unassembled WGS sequence"/>
</dbReference>
<feature type="domain" description="NPH3" evidence="4">
    <location>
        <begin position="206"/>
        <end position="456"/>
    </location>
</feature>
<dbReference type="AlphaFoldDB" id="A0A2I0AAQ1"/>
<keyword evidence="3" id="KW-0175">Coiled coil</keyword>
<dbReference type="EMBL" id="KZ452001">
    <property type="protein sequence ID" value="PKA52622.1"/>
    <property type="molecule type" value="Genomic_DNA"/>
</dbReference>
<sequence length="546" mass="61571">MKVDIDLEVDVNGEGIFHVNKINSVSTAINHSSGFSQEILSSFSVRLNKLFSKASVKSTAEPLKVIFHDLTGGEEAFELVARFCYNNGRIQITPANTCILYCIAQSMEMTEEISSSPSLIKQAEKSLEGMSYWSWPEILTALKQCQDSYSVSNTLGILDRVLDSLVARITTASDTSPSGSSPEASGYRISFDTKSSLSTKNSYQRAWWFEDLVILNNETMKKLVNKLVSQRVEHVTISRYLFYYLKCKCSDPTSEHKREVIETVIDLLYPLNRYSVSCKALFDVLRLSNSQSLSICCRDRLENMIGSQIDQVTLDSLLISSPARADSLYDVNLFLRILRHFLDSEGRTTFARLKKVGALLDLYMAEVAPDSCLKSSKFVALATALPDVARDSHDAVYRAIDMYLEVHNRLSEEEKLKICSGINYKKLSPEACKHLAQNSKFPSRTAVRALLYQQSKIKSLLQESSCLKSMDGQRRVSSDEEQIVLYAKKLDPSVENEKLKAHLQGMQWRVMELEKACRKMQNQMAKMMKNKTSNSVISRSLPKLCS</sequence>
<evidence type="ECO:0000256" key="3">
    <source>
        <dbReference type="SAM" id="Coils"/>
    </source>
</evidence>
<keyword evidence="6" id="KW-1185">Reference proteome</keyword>
<comment type="similarity">
    <text evidence="2">Belongs to the NPH3 family.</text>
</comment>
<reference evidence="5 6" key="1">
    <citation type="journal article" date="2017" name="Nature">
        <title>The Apostasia genome and the evolution of orchids.</title>
        <authorList>
            <person name="Zhang G.Q."/>
            <person name="Liu K.W."/>
            <person name="Li Z."/>
            <person name="Lohaus R."/>
            <person name="Hsiao Y.Y."/>
            <person name="Niu S.C."/>
            <person name="Wang J.Y."/>
            <person name="Lin Y.C."/>
            <person name="Xu Q."/>
            <person name="Chen L.J."/>
            <person name="Yoshida K."/>
            <person name="Fujiwara S."/>
            <person name="Wang Z.W."/>
            <person name="Zhang Y.Q."/>
            <person name="Mitsuda N."/>
            <person name="Wang M."/>
            <person name="Liu G.H."/>
            <person name="Pecoraro L."/>
            <person name="Huang H.X."/>
            <person name="Xiao X.J."/>
            <person name="Lin M."/>
            <person name="Wu X.Y."/>
            <person name="Wu W.L."/>
            <person name="Chen Y.Y."/>
            <person name="Chang S.B."/>
            <person name="Sakamoto S."/>
            <person name="Ohme-Takagi M."/>
            <person name="Yagi M."/>
            <person name="Zeng S.J."/>
            <person name="Shen C.Y."/>
            <person name="Yeh C.M."/>
            <person name="Luo Y.B."/>
            <person name="Tsai W.C."/>
            <person name="Van de Peer Y."/>
            <person name="Liu Z.J."/>
        </authorList>
    </citation>
    <scope>NUCLEOTIDE SEQUENCE [LARGE SCALE GENOMIC DNA]</scope>
    <source>
        <strain evidence="6">cv. Shenzhen</strain>
        <tissue evidence="5">Stem</tissue>
    </source>
</reference>
<evidence type="ECO:0000256" key="1">
    <source>
        <dbReference type="ARBA" id="ARBA00022786"/>
    </source>
</evidence>
<dbReference type="InterPro" id="IPR043454">
    <property type="entry name" value="NPH3/RPT2-like"/>
</dbReference>
<dbReference type="GO" id="GO:0016567">
    <property type="term" value="P:protein ubiquitination"/>
    <property type="evidence" value="ECO:0007669"/>
    <property type="project" value="UniProtKB-UniPathway"/>
</dbReference>
<name>A0A2I0AAQ1_9ASPA</name>
<organism evidence="5 6">
    <name type="scientific">Apostasia shenzhenica</name>
    <dbReference type="NCBI Taxonomy" id="1088818"/>
    <lineage>
        <taxon>Eukaryota</taxon>
        <taxon>Viridiplantae</taxon>
        <taxon>Streptophyta</taxon>
        <taxon>Embryophyta</taxon>
        <taxon>Tracheophyta</taxon>
        <taxon>Spermatophyta</taxon>
        <taxon>Magnoliopsida</taxon>
        <taxon>Liliopsida</taxon>
        <taxon>Asparagales</taxon>
        <taxon>Orchidaceae</taxon>
        <taxon>Apostasioideae</taxon>
        <taxon>Apostasia</taxon>
    </lineage>
</organism>
<evidence type="ECO:0000256" key="2">
    <source>
        <dbReference type="PROSITE-ProRule" id="PRU00982"/>
    </source>
</evidence>